<feature type="transmembrane region" description="Helical" evidence="1">
    <location>
        <begin position="72"/>
        <end position="96"/>
    </location>
</feature>
<organism evidence="2 3">
    <name type="scientific">Drosophila arizonae</name>
    <name type="common">Fruit fly</name>
    <dbReference type="NCBI Taxonomy" id="7263"/>
    <lineage>
        <taxon>Eukaryota</taxon>
        <taxon>Metazoa</taxon>
        <taxon>Ecdysozoa</taxon>
        <taxon>Arthropoda</taxon>
        <taxon>Hexapoda</taxon>
        <taxon>Insecta</taxon>
        <taxon>Pterygota</taxon>
        <taxon>Neoptera</taxon>
        <taxon>Endopterygota</taxon>
        <taxon>Diptera</taxon>
        <taxon>Brachycera</taxon>
        <taxon>Muscomorpha</taxon>
        <taxon>Ephydroidea</taxon>
        <taxon>Drosophilidae</taxon>
        <taxon>Drosophila</taxon>
    </lineage>
</organism>
<reference evidence="2" key="1">
    <citation type="journal article" date="1997" name="Nucleic Acids Res.">
        <title>tRNAscan-SE: a program for improved detection of transfer RNA genes in genomic sequence.</title>
        <authorList>
            <person name="Lowe T.M."/>
            <person name="Eddy S.R."/>
        </authorList>
    </citation>
    <scope>NUCLEOTIDE SEQUENCE [LARGE SCALE GENOMIC DNA]</scope>
</reference>
<evidence type="ECO:0000313" key="2">
    <source>
        <dbReference type="Proteomes" id="UP000694904"/>
    </source>
</evidence>
<dbReference type="RefSeq" id="XP_017859359.1">
    <property type="nucleotide sequence ID" value="XM_018003870.1"/>
</dbReference>
<evidence type="ECO:0000256" key="1">
    <source>
        <dbReference type="SAM" id="Phobius"/>
    </source>
</evidence>
<feature type="transmembrane region" description="Helical" evidence="1">
    <location>
        <begin position="108"/>
        <end position="127"/>
    </location>
</feature>
<evidence type="ECO:0000313" key="3">
    <source>
        <dbReference type="RefSeq" id="XP_017859359.1"/>
    </source>
</evidence>
<keyword evidence="1" id="KW-0472">Membrane</keyword>
<accession>A0ABM1NWM3</accession>
<keyword evidence="1" id="KW-1133">Transmembrane helix</keyword>
<feature type="transmembrane region" description="Helical" evidence="1">
    <location>
        <begin position="319"/>
        <end position="338"/>
    </location>
</feature>
<feature type="transmembrane region" description="Helical" evidence="1">
    <location>
        <begin position="159"/>
        <end position="176"/>
    </location>
</feature>
<reference evidence="2" key="2">
    <citation type="journal article" date="2016" name="G3 (Bethesda)">
        <title>Genome Evolution in Three Species of Cactophilic Drosophila.</title>
        <authorList>
            <person name="Sanchez-Flores A."/>
            <person name="Penazola F."/>
            <person name="Carpinteyro-Ponce J."/>
            <person name="Nazario-Yepiz N."/>
            <person name="Abreu-Goodger C."/>
            <person name="Machado C.A."/>
            <person name="Markow T.A."/>
        </authorList>
    </citation>
    <scope>NUCLEOTIDE SEQUENCE [LARGE SCALE GENOMIC DNA]</scope>
</reference>
<sequence length="378" mass="43167">MVASSSLFAEQISWRNCNELLHPHSCRRAACQNVYRFIWSNLKYYLPMFVLDLLKQALRGNQLLLHSLRNAMWYYGQLVFGGLVTGWLSASFICLLRHLLGEFRPNTVVFVPAVLAGAFDALLPIRVKQLHQTALFQALIESLLLQRSTPLTKALGTSLWRQTLLFMACSAVIMLGKQRQWHKGFWFVTPDCLKSERSLSPLQYVVQGVRKYLLIGFALDIFKALISCIKTGRWHLKQFSLESMAWLGCYVGIYRTSLCYMASKTDASQTLQQIVSSFLGGLSFVCYPKLTILSYALLEAGRSLWGRYHRKRQRSRFGYSDLVFPLVLAYLIHTYAFYPKRVSALASIIINSTTGNYAGNISKRLQHLQPAGWHGKWI</sequence>
<protein>
    <submittedName>
        <fullName evidence="3">Uncharacterized protein LOC108611296</fullName>
    </submittedName>
</protein>
<gene>
    <name evidence="3" type="primary">LOC108611296</name>
</gene>
<keyword evidence="2" id="KW-1185">Reference proteome</keyword>
<reference evidence="3" key="3">
    <citation type="submission" date="2025-08" db="UniProtKB">
        <authorList>
            <consortium name="RefSeq"/>
        </authorList>
    </citation>
    <scope>IDENTIFICATION</scope>
    <source>
        <tissue evidence="3">Whole organism</tissue>
    </source>
</reference>
<proteinExistence type="predicted"/>
<name>A0ABM1NWM3_DROAR</name>
<dbReference type="Proteomes" id="UP000694904">
    <property type="component" value="Chromosome 2"/>
</dbReference>
<dbReference type="GeneID" id="108611296"/>
<keyword evidence="1" id="KW-0812">Transmembrane</keyword>